<reference evidence="3" key="1">
    <citation type="journal article" date="2021" name="PeerJ">
        <title>Extensive microbial diversity within the chicken gut microbiome revealed by metagenomics and culture.</title>
        <authorList>
            <person name="Gilroy R."/>
            <person name="Ravi A."/>
            <person name="Getino M."/>
            <person name="Pursley I."/>
            <person name="Horton D.L."/>
            <person name="Alikhan N.F."/>
            <person name="Baker D."/>
            <person name="Gharbi K."/>
            <person name="Hall N."/>
            <person name="Watson M."/>
            <person name="Adriaenssens E.M."/>
            <person name="Foster-Nyarko E."/>
            <person name="Jarju S."/>
            <person name="Secka A."/>
            <person name="Antonio M."/>
            <person name="Oren A."/>
            <person name="Chaudhuri R.R."/>
            <person name="La Ragione R."/>
            <person name="Hildebrand F."/>
            <person name="Pallen M.J."/>
        </authorList>
    </citation>
    <scope>NUCLEOTIDE SEQUENCE</scope>
    <source>
        <strain evidence="3">CHK179-28034</strain>
    </source>
</reference>
<dbReference type="InterPro" id="IPR008254">
    <property type="entry name" value="Flavodoxin/NO_synth"/>
</dbReference>
<dbReference type="SUPFAM" id="SSF52218">
    <property type="entry name" value="Flavoproteins"/>
    <property type="match status" value="1"/>
</dbReference>
<proteinExistence type="predicted"/>
<evidence type="ECO:0000313" key="3">
    <source>
        <dbReference type="EMBL" id="HIZ40382.1"/>
    </source>
</evidence>
<dbReference type="PANTHER" id="PTHR39201:SF1">
    <property type="entry name" value="FLAVODOXIN-LIKE DOMAIN-CONTAINING PROTEIN"/>
    <property type="match status" value="1"/>
</dbReference>
<feature type="region of interest" description="Disordered" evidence="1">
    <location>
        <begin position="49"/>
        <end position="111"/>
    </location>
</feature>
<name>A0A9D2ENA7_9FIRM</name>
<dbReference type="Gene3D" id="3.40.50.360">
    <property type="match status" value="1"/>
</dbReference>
<dbReference type="EMBL" id="DXBR01000098">
    <property type="protein sequence ID" value="HIZ40382.1"/>
    <property type="molecule type" value="Genomic_DNA"/>
</dbReference>
<reference evidence="3" key="2">
    <citation type="submission" date="2021-04" db="EMBL/GenBank/DDBJ databases">
        <authorList>
            <person name="Gilroy R."/>
        </authorList>
    </citation>
    <scope>NUCLEOTIDE SEQUENCE</scope>
    <source>
        <strain evidence="3">CHK179-28034</strain>
    </source>
</reference>
<accession>A0A9D2ENA7</accession>
<dbReference type="GO" id="GO:0010181">
    <property type="term" value="F:FMN binding"/>
    <property type="evidence" value="ECO:0007669"/>
    <property type="project" value="InterPro"/>
</dbReference>
<gene>
    <name evidence="3" type="ORF">H9968_10785</name>
</gene>
<feature type="domain" description="Flavodoxin-like" evidence="2">
    <location>
        <begin position="145"/>
        <end position="287"/>
    </location>
</feature>
<dbReference type="Pfam" id="PF12682">
    <property type="entry name" value="Flavodoxin_4"/>
    <property type="match status" value="1"/>
</dbReference>
<dbReference type="InterPro" id="IPR029039">
    <property type="entry name" value="Flavoprotein-like_sf"/>
</dbReference>
<protein>
    <submittedName>
        <fullName evidence="3">Flavodoxin</fullName>
    </submittedName>
</protein>
<feature type="compositionally biased region" description="Polar residues" evidence="1">
    <location>
        <begin position="58"/>
        <end position="85"/>
    </location>
</feature>
<sequence length="292" mass="31472">MTKKAENVKKIISSKRIVSTKRLLSPKRITAVLMTGILLMTAAGCGNAGTQGDGDVQPENTQSQTVESTQAQQDNALESETTAAQDTGAAASDNSQVDGQEENSEASGTAANGDSNILVAYFSWADNAILEEDVDAVTSPSVIAPGNVQELAGWVQEQTGGDLFSIRVAKPYSSDWDECLSRANDERGEDARPELVENVENLDQYDTVFLGYPNWWYGVPMALLSFLEENDLSGKQVYLFCSHGTGGLADSVDIIEEAIPNAEISDNVFDCYEEDASSSQDEIQSWLGELGY</sequence>
<evidence type="ECO:0000259" key="2">
    <source>
        <dbReference type="Pfam" id="PF12682"/>
    </source>
</evidence>
<evidence type="ECO:0000256" key="1">
    <source>
        <dbReference type="SAM" id="MobiDB-lite"/>
    </source>
</evidence>
<comment type="caution">
    <text evidence="3">The sequence shown here is derived from an EMBL/GenBank/DDBJ whole genome shotgun (WGS) entry which is preliminary data.</text>
</comment>
<dbReference type="AlphaFoldDB" id="A0A9D2ENA7"/>
<organism evidence="3 4">
    <name type="scientific">Candidatus Anaerobutyricum stercoris</name>
    <dbReference type="NCBI Taxonomy" id="2838457"/>
    <lineage>
        <taxon>Bacteria</taxon>
        <taxon>Bacillati</taxon>
        <taxon>Bacillota</taxon>
        <taxon>Clostridia</taxon>
        <taxon>Lachnospirales</taxon>
        <taxon>Lachnospiraceae</taxon>
        <taxon>Anaerobutyricum</taxon>
    </lineage>
</organism>
<evidence type="ECO:0000313" key="4">
    <source>
        <dbReference type="Proteomes" id="UP000824049"/>
    </source>
</evidence>
<dbReference type="PANTHER" id="PTHR39201">
    <property type="entry name" value="EXPORTED PROTEIN-RELATED"/>
    <property type="match status" value="1"/>
</dbReference>
<dbReference type="GO" id="GO:0016651">
    <property type="term" value="F:oxidoreductase activity, acting on NAD(P)H"/>
    <property type="evidence" value="ECO:0007669"/>
    <property type="project" value="UniProtKB-ARBA"/>
</dbReference>
<dbReference type="Proteomes" id="UP000824049">
    <property type="component" value="Unassembled WGS sequence"/>
</dbReference>